<keyword evidence="6 8" id="KW-0326">Glycosidase</keyword>
<comment type="function">
    <text evidence="9">Enables the bacterium to metabolize sucrose as a sole carbon source.</text>
</comment>
<dbReference type="RefSeq" id="WP_091351395.1">
    <property type="nucleotide sequence ID" value="NZ_FOIF01000060.1"/>
</dbReference>
<dbReference type="SUPFAM" id="SSF49899">
    <property type="entry name" value="Concanavalin A-like lectins/glucanases"/>
    <property type="match status" value="1"/>
</dbReference>
<keyword evidence="9" id="KW-0119">Carbohydrate metabolism</keyword>
<evidence type="ECO:0000256" key="6">
    <source>
        <dbReference type="ARBA" id="ARBA00023295"/>
    </source>
</evidence>
<dbReference type="Gene3D" id="2.60.120.560">
    <property type="entry name" value="Exo-inulinase, domain 1"/>
    <property type="match status" value="1"/>
</dbReference>
<dbReference type="PROSITE" id="PS00609">
    <property type="entry name" value="GLYCOSYL_HYDROL_F32"/>
    <property type="match status" value="1"/>
</dbReference>
<dbReference type="EC" id="3.2.1.26" evidence="3 8"/>
<evidence type="ECO:0000256" key="7">
    <source>
        <dbReference type="ARBA" id="ARBA00033367"/>
    </source>
</evidence>
<dbReference type="InterPro" id="IPR013320">
    <property type="entry name" value="ConA-like_dom_sf"/>
</dbReference>
<evidence type="ECO:0000256" key="3">
    <source>
        <dbReference type="ARBA" id="ARBA00012758"/>
    </source>
</evidence>
<dbReference type="SUPFAM" id="SSF75005">
    <property type="entry name" value="Arabinanase/levansucrase/invertase"/>
    <property type="match status" value="1"/>
</dbReference>
<dbReference type="GO" id="GO:0005985">
    <property type="term" value="P:sucrose metabolic process"/>
    <property type="evidence" value="ECO:0007669"/>
    <property type="project" value="UniProtKB-UniPathway"/>
</dbReference>
<evidence type="ECO:0000259" key="11">
    <source>
        <dbReference type="Pfam" id="PF08244"/>
    </source>
</evidence>
<feature type="domain" description="Glycosyl hydrolase family 32 C-terminal" evidence="11">
    <location>
        <begin position="312"/>
        <end position="459"/>
    </location>
</feature>
<dbReference type="InterPro" id="IPR006232">
    <property type="entry name" value="Suc6P_hydrolase"/>
</dbReference>
<evidence type="ECO:0000313" key="12">
    <source>
        <dbReference type="EMBL" id="SET14835.1"/>
    </source>
</evidence>
<evidence type="ECO:0000259" key="10">
    <source>
        <dbReference type="Pfam" id="PF00251"/>
    </source>
</evidence>
<evidence type="ECO:0000256" key="2">
    <source>
        <dbReference type="ARBA" id="ARBA00009902"/>
    </source>
</evidence>
<dbReference type="SMART" id="SM00640">
    <property type="entry name" value="Glyco_32"/>
    <property type="match status" value="1"/>
</dbReference>
<evidence type="ECO:0000256" key="9">
    <source>
        <dbReference type="RuleBase" id="RU365015"/>
    </source>
</evidence>
<evidence type="ECO:0000256" key="4">
    <source>
        <dbReference type="ARBA" id="ARBA00019623"/>
    </source>
</evidence>
<dbReference type="InterPro" id="IPR013148">
    <property type="entry name" value="Glyco_hydro_32_N"/>
</dbReference>
<dbReference type="STRING" id="1120990.SAMN03080614_10604"/>
<dbReference type="Pfam" id="PF08244">
    <property type="entry name" value="Glyco_hydro_32C"/>
    <property type="match status" value="1"/>
</dbReference>
<evidence type="ECO:0000256" key="8">
    <source>
        <dbReference type="RuleBase" id="RU362110"/>
    </source>
</evidence>
<comment type="subcellular location">
    <subcellularLocation>
        <location evidence="9">Cytoplasm</location>
    </subcellularLocation>
</comment>
<evidence type="ECO:0000313" key="13">
    <source>
        <dbReference type="Proteomes" id="UP000243819"/>
    </source>
</evidence>
<dbReference type="Pfam" id="PF00251">
    <property type="entry name" value="Glyco_hydro_32N"/>
    <property type="match status" value="1"/>
</dbReference>
<comment type="pathway">
    <text evidence="1 9">Glycan biosynthesis; sucrose metabolism.</text>
</comment>
<accession>A0A1I0C7R9</accession>
<feature type="domain" description="Glycosyl hydrolase family 32 N-terminal" evidence="10">
    <location>
        <begin position="9"/>
        <end position="309"/>
    </location>
</feature>
<dbReference type="InterPro" id="IPR001362">
    <property type="entry name" value="Glyco_hydro_32"/>
</dbReference>
<keyword evidence="9" id="KW-0963">Cytoplasm</keyword>
<dbReference type="GO" id="GO:0004564">
    <property type="term" value="F:beta-fructofuranosidase activity"/>
    <property type="evidence" value="ECO:0007669"/>
    <property type="project" value="UniProtKB-EC"/>
</dbReference>
<dbReference type="OrthoDB" id="9759709at2"/>
<proteinExistence type="inferred from homology"/>
<dbReference type="PANTHER" id="PTHR43101:SF1">
    <property type="entry name" value="BETA-FRUCTOSIDASE"/>
    <property type="match status" value="1"/>
</dbReference>
<sequence length="467" mass="54276">MKSYRQSYHLSPPYGFMNDPNGLSHFKGRYHVFYQWNKKFPLGKEVHWGHFSSKDMVFWYGHPSVLAPVDYYDKNGCYSGSAIQYGEKLLAFYTGNVKTTDGERETYQCLAISEDGDNFVKYGKNPLINNFPPGYTAHFRDPKVWQKDGMWYMIIGAQREDLTGTAVLYKGNDPYNWSFVGEVSKESLGYMWECPDLFSLDDKDILLFCPQGLEPQGDLYNNRYQCGYMIGKLDYNNGKFHGKEFIELDRGFEFYAPQTFLSPDGRRILWAWMGMPEEEDQPTLKENWIHCLTIPRELYLKGEKLCQKPIGELERLRVKEYKLEKKIIQDSWAFIKEFSGERVEIQLEIVNIDSDEFGLFIRSDEGKKQYTKLTIDTQSSKVILDREKSGLWGKGQRAVTLKDVNNIKITIYIDTSSLEIFLNEGEETFTVRIFPNKNSTNFGVYSKGGKVEIVKGQKWDLKEAVIL</sequence>
<protein>
    <recommendedName>
        <fullName evidence="4 8">Sucrose-6-phosphate hydrolase</fullName>
        <ecNumber evidence="3 8">3.2.1.26</ecNumber>
    </recommendedName>
    <alternativeName>
        <fullName evidence="7 9">Invertase</fullName>
    </alternativeName>
</protein>
<comment type="similarity">
    <text evidence="2 8">Belongs to the glycosyl hydrolase 32 family.</text>
</comment>
<dbReference type="Gene3D" id="2.115.10.20">
    <property type="entry name" value="Glycosyl hydrolase domain, family 43"/>
    <property type="match status" value="1"/>
</dbReference>
<evidence type="ECO:0000256" key="1">
    <source>
        <dbReference type="ARBA" id="ARBA00004914"/>
    </source>
</evidence>
<organism evidence="12 13">
    <name type="scientific">Anaerobranca gottschalkii DSM 13577</name>
    <dbReference type="NCBI Taxonomy" id="1120990"/>
    <lineage>
        <taxon>Bacteria</taxon>
        <taxon>Bacillati</taxon>
        <taxon>Bacillota</taxon>
        <taxon>Clostridia</taxon>
        <taxon>Eubacteriales</taxon>
        <taxon>Proteinivoracaceae</taxon>
        <taxon>Anaerobranca</taxon>
    </lineage>
</organism>
<evidence type="ECO:0000256" key="5">
    <source>
        <dbReference type="ARBA" id="ARBA00022801"/>
    </source>
</evidence>
<dbReference type="EMBL" id="FOIF01000060">
    <property type="protein sequence ID" value="SET14835.1"/>
    <property type="molecule type" value="Genomic_DNA"/>
</dbReference>
<dbReference type="Proteomes" id="UP000243819">
    <property type="component" value="Unassembled WGS sequence"/>
</dbReference>
<reference evidence="13" key="1">
    <citation type="submission" date="2016-10" db="EMBL/GenBank/DDBJ databases">
        <authorList>
            <person name="Varghese N."/>
            <person name="Submissions S."/>
        </authorList>
    </citation>
    <scope>NUCLEOTIDE SEQUENCE [LARGE SCALE GENOMIC DNA]</scope>
    <source>
        <strain evidence="13">DSM 13577</strain>
    </source>
</reference>
<dbReference type="AlphaFoldDB" id="A0A1I0C7R9"/>
<name>A0A1I0C7R9_9FIRM</name>
<keyword evidence="13" id="KW-1185">Reference proteome</keyword>
<dbReference type="UniPathway" id="UPA00238"/>
<dbReference type="InterPro" id="IPR013189">
    <property type="entry name" value="Glyco_hydro_32_C"/>
</dbReference>
<dbReference type="InterPro" id="IPR051214">
    <property type="entry name" value="GH32_Enzymes"/>
</dbReference>
<keyword evidence="5 8" id="KW-0378">Hydrolase</keyword>
<dbReference type="PANTHER" id="PTHR43101">
    <property type="entry name" value="BETA-FRUCTOSIDASE"/>
    <property type="match status" value="1"/>
</dbReference>
<dbReference type="GO" id="GO:0005737">
    <property type="term" value="C:cytoplasm"/>
    <property type="evidence" value="ECO:0007669"/>
    <property type="project" value="UniProtKB-SubCell"/>
</dbReference>
<dbReference type="InterPro" id="IPR023296">
    <property type="entry name" value="Glyco_hydro_beta-prop_sf"/>
</dbReference>
<dbReference type="CDD" id="cd18623">
    <property type="entry name" value="GH32_ScrB-like"/>
    <property type="match status" value="1"/>
</dbReference>
<gene>
    <name evidence="12" type="ORF">SAMN03080614_10604</name>
</gene>
<dbReference type="InterPro" id="IPR018053">
    <property type="entry name" value="Glyco_hydro_32_AS"/>
</dbReference>
<comment type="catalytic activity">
    <reaction evidence="8">
        <text>Hydrolysis of terminal non-reducing beta-D-fructofuranoside residues in beta-D-fructofuranosides.</text>
        <dbReference type="EC" id="3.2.1.26"/>
    </reaction>
</comment>
<dbReference type="NCBIfam" id="TIGR01322">
    <property type="entry name" value="scrB_fam"/>
    <property type="match status" value="1"/>
</dbReference>